<dbReference type="InterPro" id="IPR036390">
    <property type="entry name" value="WH_DNA-bd_sf"/>
</dbReference>
<evidence type="ECO:0000313" key="2">
    <source>
        <dbReference type="Proteomes" id="UP001610334"/>
    </source>
</evidence>
<dbReference type="Gene3D" id="1.10.10.10">
    <property type="entry name" value="Winged helix-like DNA-binding domain superfamily/Winged helix DNA-binding domain"/>
    <property type="match status" value="1"/>
</dbReference>
<sequence length="462" mass="50254">MPGVAMDAFTKLEAQSEQLAAAIKSYIKHRRDVESSDQLRANTDANKEVNRTKSAIHAGMANIKTLLGGPGELLQDLARQVEVVACLRWLAEYQILACIPAEGSMAIQDLADLAGVPEIQLRRVIRLMGTSGFLQEPVSNYVSHTPLSVQFVTNQSWLDAAVFMAELAAPAALHMPTATHRFGGSRHPTETAYSLALNTLQPFGAAIQERPKLGRQWSAYLHHVVGLHQEKEIAEMLSQLKWSSLGNAFVVEVGAQSTSMAHHLAKKFPALHLIVQIDHSRASTLNPDYLWPGEMMNGLARDFTAQLDPESSDRPSSASSRITVTYRSAGMPQPVVDAAVYILHLPVLSTNSAAGAEGMDIVKTELQDYLGILRATGGILLIPTANLLPEPGSLCGSHFEAVARARDLSFLQLANEGEMEMTELLGAIETTRDTLGRLVITNQLRSHNGLTVCLTLKHETFC</sequence>
<accession>A0ABR4GZ89</accession>
<proteinExistence type="predicted"/>
<evidence type="ECO:0000313" key="1">
    <source>
        <dbReference type="EMBL" id="KAL2808493.1"/>
    </source>
</evidence>
<dbReference type="Gene3D" id="3.40.50.150">
    <property type="entry name" value="Vaccinia Virus protein VP39"/>
    <property type="match status" value="1"/>
</dbReference>
<dbReference type="PANTHER" id="PTHR43712">
    <property type="entry name" value="PUTATIVE (AFU_ORTHOLOGUE AFUA_4G14580)-RELATED"/>
    <property type="match status" value="1"/>
</dbReference>
<organism evidence="1 2">
    <name type="scientific">Aspergillus granulosus</name>
    <dbReference type="NCBI Taxonomy" id="176169"/>
    <lineage>
        <taxon>Eukaryota</taxon>
        <taxon>Fungi</taxon>
        <taxon>Dikarya</taxon>
        <taxon>Ascomycota</taxon>
        <taxon>Pezizomycotina</taxon>
        <taxon>Eurotiomycetes</taxon>
        <taxon>Eurotiomycetidae</taxon>
        <taxon>Eurotiales</taxon>
        <taxon>Aspergillaceae</taxon>
        <taxon>Aspergillus</taxon>
        <taxon>Aspergillus subgen. Nidulantes</taxon>
    </lineage>
</organism>
<keyword evidence="2" id="KW-1185">Reference proteome</keyword>
<gene>
    <name evidence="1" type="ORF">BJX63DRAFT_34893</name>
</gene>
<comment type="caution">
    <text evidence="1">The sequence shown here is derived from an EMBL/GenBank/DDBJ whole genome shotgun (WGS) entry which is preliminary data.</text>
</comment>
<reference evidence="1 2" key="1">
    <citation type="submission" date="2024-07" db="EMBL/GenBank/DDBJ databases">
        <title>Section-level genome sequencing and comparative genomics of Aspergillus sections Usti and Cavernicolus.</title>
        <authorList>
            <consortium name="Lawrence Berkeley National Laboratory"/>
            <person name="Nybo J.L."/>
            <person name="Vesth T.C."/>
            <person name="Theobald S."/>
            <person name="Frisvad J.C."/>
            <person name="Larsen T.O."/>
            <person name="Kjaerboelling I."/>
            <person name="Rothschild-Mancinelli K."/>
            <person name="Lyhne E.K."/>
            <person name="Kogle M.E."/>
            <person name="Barry K."/>
            <person name="Clum A."/>
            <person name="Na H."/>
            <person name="Ledsgaard L."/>
            <person name="Lin J."/>
            <person name="Lipzen A."/>
            <person name="Kuo A."/>
            <person name="Riley R."/>
            <person name="Mondo S."/>
            <person name="Labutti K."/>
            <person name="Haridas S."/>
            <person name="Pangalinan J."/>
            <person name="Salamov A.A."/>
            <person name="Simmons B.A."/>
            <person name="Magnuson J.K."/>
            <person name="Chen J."/>
            <person name="Drula E."/>
            <person name="Henrissat B."/>
            <person name="Wiebenga A."/>
            <person name="Lubbers R.J."/>
            <person name="Gomes A.C."/>
            <person name="Makela M.R."/>
            <person name="Stajich J."/>
            <person name="Grigoriev I.V."/>
            <person name="Mortensen U.H."/>
            <person name="De Vries R.P."/>
            <person name="Baker S.E."/>
            <person name="Andersen M.R."/>
        </authorList>
    </citation>
    <scope>NUCLEOTIDE SEQUENCE [LARGE SCALE GENOMIC DNA]</scope>
    <source>
        <strain evidence="1 2">CBS 588.65</strain>
    </source>
</reference>
<dbReference type="InterPro" id="IPR036388">
    <property type="entry name" value="WH-like_DNA-bd_sf"/>
</dbReference>
<dbReference type="InterPro" id="IPR029063">
    <property type="entry name" value="SAM-dependent_MTases_sf"/>
</dbReference>
<dbReference type="PANTHER" id="PTHR43712:SF15">
    <property type="entry name" value="MONODICTYPHENONE CLUSTER TRANSCRIPTIONAL COACTIVATOR MDPA"/>
    <property type="match status" value="1"/>
</dbReference>
<dbReference type="Proteomes" id="UP001610334">
    <property type="component" value="Unassembled WGS sequence"/>
</dbReference>
<protein>
    <submittedName>
        <fullName evidence="1">Uncharacterized protein</fullName>
    </submittedName>
</protein>
<dbReference type="SUPFAM" id="SSF46785">
    <property type="entry name" value="Winged helix' DNA-binding domain"/>
    <property type="match status" value="1"/>
</dbReference>
<name>A0ABR4GZ89_9EURO</name>
<dbReference type="EMBL" id="JBFXLT010000111">
    <property type="protein sequence ID" value="KAL2808493.1"/>
    <property type="molecule type" value="Genomic_DNA"/>
</dbReference>